<dbReference type="InterPro" id="IPR024517">
    <property type="entry name" value="Glycogen_phosphorylase_DUF3417"/>
</dbReference>
<dbReference type="eggNOG" id="COG0058">
    <property type="taxonomic scope" value="Bacteria"/>
</dbReference>
<dbReference type="Pfam" id="PF11897">
    <property type="entry name" value="DUF3417"/>
    <property type="match status" value="1"/>
</dbReference>
<evidence type="ECO:0000256" key="3">
    <source>
        <dbReference type="ARBA" id="ARBA00022533"/>
    </source>
</evidence>
<accession>R4KUG8</accession>
<name>R4KUG8_9FIRM</name>
<dbReference type="KEGG" id="dgi:Desgi_3991"/>
<dbReference type="PANTHER" id="PTHR42655">
    <property type="entry name" value="GLYCOGEN PHOSPHORYLASE"/>
    <property type="match status" value="1"/>
</dbReference>
<keyword evidence="7" id="KW-1185">Reference proteome</keyword>
<dbReference type="AlphaFoldDB" id="R4KUG8"/>
<dbReference type="RefSeq" id="WP_006523825.1">
    <property type="nucleotide sequence ID" value="NC_021184.1"/>
</dbReference>
<keyword evidence="4" id="KW-0663">Pyridoxal phosphate</keyword>
<organism evidence="6 7">
    <name type="scientific">Desulfoscipio gibsoniae DSM 7213</name>
    <dbReference type="NCBI Taxonomy" id="767817"/>
    <lineage>
        <taxon>Bacteria</taxon>
        <taxon>Bacillati</taxon>
        <taxon>Bacillota</taxon>
        <taxon>Clostridia</taxon>
        <taxon>Eubacteriales</taxon>
        <taxon>Desulfallaceae</taxon>
        <taxon>Desulfoscipio</taxon>
    </lineage>
</organism>
<dbReference type="Pfam" id="PF00343">
    <property type="entry name" value="Phosphorylase"/>
    <property type="match status" value="1"/>
</dbReference>
<dbReference type="GO" id="GO:0005975">
    <property type="term" value="P:carbohydrate metabolic process"/>
    <property type="evidence" value="ECO:0007669"/>
    <property type="project" value="InterPro"/>
</dbReference>
<keyword evidence="3" id="KW-0021">Allosteric enzyme</keyword>
<dbReference type="PANTHER" id="PTHR42655:SF1">
    <property type="entry name" value="GLYCOGEN PHOSPHORYLASE"/>
    <property type="match status" value="1"/>
</dbReference>
<dbReference type="Gene3D" id="3.40.50.2000">
    <property type="entry name" value="Glycogen Phosphorylase B"/>
    <property type="match status" value="3"/>
</dbReference>
<feature type="modified residue" description="N6-(pyridoxal phosphate)lysine" evidence="4">
    <location>
        <position position="628"/>
    </location>
</feature>
<dbReference type="Proteomes" id="UP000013520">
    <property type="component" value="Chromosome"/>
</dbReference>
<dbReference type="GO" id="GO:0030170">
    <property type="term" value="F:pyridoxal phosphate binding"/>
    <property type="evidence" value="ECO:0007669"/>
    <property type="project" value="InterPro"/>
</dbReference>
<dbReference type="STRING" id="767817.Desgi_3991"/>
<proteinExistence type="inferred from homology"/>
<dbReference type="InterPro" id="IPR011834">
    <property type="entry name" value="Agluc_phsphrylas"/>
</dbReference>
<comment type="similarity">
    <text evidence="2">Belongs to the glycogen phosphorylase family.</text>
</comment>
<reference evidence="6 7" key="1">
    <citation type="submission" date="2012-01" db="EMBL/GenBank/DDBJ databases">
        <title>Complete sequence of Desulfotomaculum gibsoniae DSM 7213.</title>
        <authorList>
            <consortium name="US DOE Joint Genome Institute"/>
            <person name="Lucas S."/>
            <person name="Han J."/>
            <person name="Lapidus A."/>
            <person name="Cheng J.-F."/>
            <person name="Goodwin L."/>
            <person name="Pitluck S."/>
            <person name="Peters L."/>
            <person name="Ovchinnikova G."/>
            <person name="Teshima H."/>
            <person name="Detter J.C."/>
            <person name="Han C."/>
            <person name="Tapia R."/>
            <person name="Land M."/>
            <person name="Hauser L."/>
            <person name="Kyrpides N."/>
            <person name="Ivanova N."/>
            <person name="Pagani I."/>
            <person name="Parshina S."/>
            <person name="Plugge C."/>
            <person name="Muyzer G."/>
            <person name="Kuever J."/>
            <person name="Ivanova A."/>
            <person name="Nazina T."/>
            <person name="Klenk H.-P."/>
            <person name="Brambilla E."/>
            <person name="Spring S."/>
            <person name="Stams A.F."/>
            <person name="Woyke T."/>
        </authorList>
    </citation>
    <scope>NUCLEOTIDE SEQUENCE [LARGE SCALE GENOMIC DNA]</scope>
    <source>
        <strain evidence="6 7">DSM 7213</strain>
    </source>
</reference>
<evidence type="ECO:0000256" key="4">
    <source>
        <dbReference type="PIRSR" id="PIRSR000460-1"/>
    </source>
</evidence>
<dbReference type="InterPro" id="IPR000811">
    <property type="entry name" value="Glyco_trans_35"/>
</dbReference>
<evidence type="ECO:0000313" key="6">
    <source>
        <dbReference type="EMBL" id="AGL03271.1"/>
    </source>
</evidence>
<dbReference type="PIRSF" id="PIRSF000460">
    <property type="entry name" value="Pprylas_GlgP"/>
    <property type="match status" value="1"/>
</dbReference>
<gene>
    <name evidence="6" type="ORF">Desgi_3991</name>
</gene>
<dbReference type="SUPFAM" id="SSF53756">
    <property type="entry name" value="UDP-Glycosyltransferase/glycogen phosphorylase"/>
    <property type="match status" value="1"/>
</dbReference>
<dbReference type="OrthoDB" id="9760804at2"/>
<dbReference type="NCBIfam" id="TIGR02094">
    <property type="entry name" value="more_P_ylases"/>
    <property type="match status" value="1"/>
</dbReference>
<dbReference type="EMBL" id="CP003273">
    <property type="protein sequence ID" value="AGL03271.1"/>
    <property type="molecule type" value="Genomic_DNA"/>
</dbReference>
<comment type="catalytic activity">
    <reaction evidence="1">
        <text>[(1-&gt;4)-alpha-D-glucosyl](n) + phosphate = [(1-&gt;4)-alpha-D-glucosyl](n-1) + alpha-D-glucose 1-phosphate</text>
        <dbReference type="Rhea" id="RHEA:41732"/>
        <dbReference type="Rhea" id="RHEA-COMP:9584"/>
        <dbReference type="Rhea" id="RHEA-COMP:9586"/>
        <dbReference type="ChEBI" id="CHEBI:15444"/>
        <dbReference type="ChEBI" id="CHEBI:43474"/>
        <dbReference type="ChEBI" id="CHEBI:58601"/>
        <dbReference type="EC" id="2.4.1.1"/>
    </reaction>
</comment>
<sequence>MFPFRTVTVTPRLPGEIRRLRELAYNLYFSWNNCVVDLFKAINQDLWEEVYHNPVHFLLRVNEADLQRAAASEQFLNQYRQAVDSFDIYMQKKTWYDKYIERAGATGHQVSETPDNSGGDRLNIAGGNSLVAYFSAEFGLHESYPTYSGGLGLLAGDHCKAASDLGLPFVGVGLLYKHGYFTQLINREGRQEAHYHYQNFSKLPITLALDSSGRELVVTVELPGRQVQARIWQIKVGRINILFLDADLPVNSHEDRELTGQLYGGDQETRIGQEILLGMGGVKALRALGLAPTVWHINEGHAAFLQVERLREFVEDKGLPVGVALEALRADSLFTTHTPVPAGHDVFSPEMIDRYFSYLYQRLGLTREQFLQLAYDDARGGFNMTLLALNHCGFCNGVSKLHGAVSRSMFHYLYPNIPLEEVPIGHVTNGVHTLTWLAPEMRKLFNKHLGEEWKDCASSVAPDWHRVDDIPDHELWEVHMELKEKMVHFARRHVAQQRVRNHETLERVKEVENYLRPGVLTIGFARRFATYKRAGLLFRDKYRLASLVNNSERPVQFIFAGKAHPADQPGQDLIEFIYDMAAEDRFRGKIVFLENYDINISRYLLQGVDVWLNTPRRPMEASGTSGMKAAVNGVLNCSVLDGWWPEAYNGNNGFAVGEDWDFPDDDARDQHDFYSLYSLLEKVIVPAYYDQTDGMPGKWVSWMKESVKTIAPHFSTRRMVLEYARNYYLQADQRNQIFSADGYQVCSELCQLKYFLREHWNHIRIIGVEASCAESMHPEEKLRVRATVELGPVPRDNVCVEIVYGEVTRRGLQSINTLPLHEEGTAGSAGQVIYSGDVSLPQGTFGYTVRVRPYSPNFAHHFELPLVCWALSL</sequence>
<evidence type="ECO:0000256" key="2">
    <source>
        <dbReference type="ARBA" id="ARBA00006047"/>
    </source>
</evidence>
<dbReference type="InterPro" id="IPR052182">
    <property type="entry name" value="Glycogen/Maltodextrin_Phosph"/>
</dbReference>
<evidence type="ECO:0000313" key="7">
    <source>
        <dbReference type="Proteomes" id="UP000013520"/>
    </source>
</evidence>
<evidence type="ECO:0000259" key="5">
    <source>
        <dbReference type="Pfam" id="PF11897"/>
    </source>
</evidence>
<feature type="domain" description="DUF3417" evidence="5">
    <location>
        <begin position="13"/>
        <end position="143"/>
    </location>
</feature>
<dbReference type="HOGENOM" id="CLU_015112_0_0_9"/>
<protein>
    <submittedName>
        <fullName evidence="6">Alpha-glucan phosphorylase</fullName>
    </submittedName>
</protein>
<dbReference type="GO" id="GO:0008184">
    <property type="term" value="F:glycogen phosphorylase activity"/>
    <property type="evidence" value="ECO:0007669"/>
    <property type="project" value="InterPro"/>
</dbReference>
<evidence type="ECO:0000256" key="1">
    <source>
        <dbReference type="ARBA" id="ARBA00001275"/>
    </source>
</evidence>